<dbReference type="EMBL" id="MU274909">
    <property type="protein sequence ID" value="KAI0089837.1"/>
    <property type="molecule type" value="Genomic_DNA"/>
</dbReference>
<comment type="caution">
    <text evidence="1">The sequence shown here is derived from an EMBL/GenBank/DDBJ whole genome shotgun (WGS) entry which is preliminary data.</text>
</comment>
<keyword evidence="2" id="KW-1185">Reference proteome</keyword>
<accession>A0ACB8U634</accession>
<gene>
    <name evidence="1" type="ORF">BDY19DRAFT_905570</name>
</gene>
<proteinExistence type="predicted"/>
<name>A0ACB8U634_9APHY</name>
<organism evidence="1 2">
    <name type="scientific">Irpex rosettiformis</name>
    <dbReference type="NCBI Taxonomy" id="378272"/>
    <lineage>
        <taxon>Eukaryota</taxon>
        <taxon>Fungi</taxon>
        <taxon>Dikarya</taxon>
        <taxon>Basidiomycota</taxon>
        <taxon>Agaricomycotina</taxon>
        <taxon>Agaricomycetes</taxon>
        <taxon>Polyporales</taxon>
        <taxon>Irpicaceae</taxon>
        <taxon>Irpex</taxon>
    </lineage>
</organism>
<evidence type="ECO:0000313" key="1">
    <source>
        <dbReference type="EMBL" id="KAI0089837.1"/>
    </source>
</evidence>
<evidence type="ECO:0000313" key="2">
    <source>
        <dbReference type="Proteomes" id="UP001055072"/>
    </source>
</evidence>
<dbReference type="Proteomes" id="UP001055072">
    <property type="component" value="Unassembled WGS sequence"/>
</dbReference>
<reference evidence="1" key="1">
    <citation type="journal article" date="2021" name="Environ. Microbiol.">
        <title>Gene family expansions and transcriptome signatures uncover fungal adaptations to wood decay.</title>
        <authorList>
            <person name="Hage H."/>
            <person name="Miyauchi S."/>
            <person name="Viragh M."/>
            <person name="Drula E."/>
            <person name="Min B."/>
            <person name="Chaduli D."/>
            <person name="Navarro D."/>
            <person name="Favel A."/>
            <person name="Norest M."/>
            <person name="Lesage-Meessen L."/>
            <person name="Balint B."/>
            <person name="Merenyi Z."/>
            <person name="de Eugenio L."/>
            <person name="Morin E."/>
            <person name="Martinez A.T."/>
            <person name="Baldrian P."/>
            <person name="Stursova M."/>
            <person name="Martinez M.J."/>
            <person name="Novotny C."/>
            <person name="Magnuson J.K."/>
            <person name="Spatafora J.W."/>
            <person name="Maurice S."/>
            <person name="Pangilinan J."/>
            <person name="Andreopoulos W."/>
            <person name="LaButti K."/>
            <person name="Hundley H."/>
            <person name="Na H."/>
            <person name="Kuo A."/>
            <person name="Barry K."/>
            <person name="Lipzen A."/>
            <person name="Henrissat B."/>
            <person name="Riley R."/>
            <person name="Ahrendt S."/>
            <person name="Nagy L.G."/>
            <person name="Grigoriev I.V."/>
            <person name="Martin F."/>
            <person name="Rosso M.N."/>
        </authorList>
    </citation>
    <scope>NUCLEOTIDE SEQUENCE</scope>
    <source>
        <strain evidence="1">CBS 384.51</strain>
    </source>
</reference>
<sequence length="581" mass="64128">MSPSRQPSPHGQSLGQLQQAEARRRISPSSQYSPPYTPLYAPQNTLAIGQPNGNFMAAQHAFMHQQHPGQPGIAAPYNTQLQSSLFFGSQGFQAGAGVPPFLPSYPQHGHHTVYPPVAQPLAMYAPLPEKQEPRPVRAIQSQKARPNYEPAPGVFSFQVVVLTGDRKREFTARTDMEWDDLRDRINAYLDCPANLQLVYKVTGDSGQWIMMASDADFRIAMDRLSARASSARTRPVCLEVKNNTPRPKEKGKGVQKRKREDDIPPTPEVDTPSQLKSFRQLEAATRCDKHDGHCYLERNMSGETHRSLDHSEMTLWAKKISLGQATVYAPPHCLRFDRLPTKKQPEVHLTINAAPGLSVTANNVPEASSFEMVPLAPSDVSPQAGPSHHHDMTASLLLQPPERDIPGAITYPSTSRLLFHLDRDFPGWDFPKLKGYLDELQLDDAAKLLAISDDVMECIGNMGPERVTHLKKYAVYGCAIGLGLSQPLKPLNSISTAAFIRSSTPPPPIAAWRPDNDTLETNMGDTNEVPLSQVTEPPTQAPIVDATKELATDNLASDSGDHSDECWSSDEYTESDKLDEN</sequence>
<protein>
    <submittedName>
        <fullName evidence="1">Uncharacterized protein</fullName>
    </submittedName>
</protein>